<comment type="caution">
    <text evidence="3">The sequence shown here is derived from an EMBL/GenBank/DDBJ whole genome shotgun (WGS) entry which is preliminary data.</text>
</comment>
<name>A0A9X8GSZ9_9BURK</name>
<organism evidence="3 4">
    <name type="scientific">Acidovorax cavernicola</name>
    <dbReference type="NCBI Taxonomy" id="1675792"/>
    <lineage>
        <taxon>Bacteria</taxon>
        <taxon>Pseudomonadati</taxon>
        <taxon>Pseudomonadota</taxon>
        <taxon>Betaproteobacteria</taxon>
        <taxon>Burkholderiales</taxon>
        <taxon>Comamonadaceae</taxon>
        <taxon>Acidovorax</taxon>
    </lineage>
</organism>
<sequence length="895" mass="99865">MKFAKPSRLSLLQRPYRWEGKDRLGVSVLGLISLGPEPRLHADPELWKLATEQIGPGNVLDLAIPKRVPEWLLSGNAYTAHQHDKTACAVQVRIGGLQKSLTVFGDRYWLGSRATEPRAFEHMPLDWAHAYGGPMVAENPLGIGSQDELINGVATRRLPHIESPTSRMAARGQHIEPAGFGAMPPDWLQRLRLVGSDYGQAWLEQHYPGFAKDMDWRYFNAAAADQRWEGASEIPATASYELWNMHPSEPVLSGRLPAWQARCFASRQLDGEALEEAAMRLTTVWFFPHMERAILIWHGAFDIAEDDGADVRHLMPALEWADAPRPLAHYQSVLKVRLDPSKAVLALRDADLMPREVMAPWAAEQLPDLMARPMVRNLHAGRQRHHENQRAELLRRGLDPSKYMPEQPDLQPPRSFDELPEYSERLEQQFKAMQDELHGRNGQAAPAGAASTPAPARKPFDADRLQAELQRMKSEFERKAAERQASGKPAQNRIDPEEAMRRFDRIDQTDPRLQKRAPTTSEDAQAAAEDRERRRALMYQGHLYTAHLLDPAPVASSFRSAKLRRRLAQAAPQQRHFARMNLAGVDLSEMDLRGADFSGANLEDANLVSARLDGCNFSNAVLARARLAGASLVGARLDHTNLGAAQCDGTDFSEAHLSHALCEKAVFARCLFVGAHLAYCDLRESRWLQCDLRKSHWHEVTMIELSLEDLVYEEADLLRTSWIQCSLAGVSFARARLQSCSFVTARADQGLDFTDASLIGCSVVLESHMAGAVFRGAMLKRCGLRGTRFEAADFTDACLENCDFSECDLRRAQLERAIGADSLFIRTDLGAASLRDANLMDANLSKADLRLADLSEANLFRADVSQARIDLTTQLDGAYTQDAKIRPVRRAEPGG</sequence>
<dbReference type="InterPro" id="IPR001646">
    <property type="entry name" value="5peptide_repeat"/>
</dbReference>
<evidence type="ECO:0000259" key="2">
    <source>
        <dbReference type="Pfam" id="PF09937"/>
    </source>
</evidence>
<accession>A0A9X8GSZ9</accession>
<feature type="domain" description="DUF2169" evidence="2">
    <location>
        <begin position="20"/>
        <end position="298"/>
    </location>
</feature>
<protein>
    <submittedName>
        <fullName evidence="3">DUF2169 domain-containing protein</fullName>
    </submittedName>
</protein>
<proteinExistence type="predicted"/>
<reference evidence="3 4" key="1">
    <citation type="submission" date="2018-09" db="EMBL/GenBank/DDBJ databases">
        <title>Acidovorax cavernicola nov. sp. isolated from Gruta de las Maravillas (Aracena, Spain).</title>
        <authorList>
            <person name="Jurado V."/>
            <person name="Gutierrez-Patricio S."/>
            <person name="Gonzalez-Pimentel J.L."/>
            <person name="Miller A.Z."/>
            <person name="Laiz L."/>
            <person name="Saiz-Jimenez C."/>
        </authorList>
    </citation>
    <scope>NUCLEOTIDE SEQUENCE [LARGE SCALE GENOMIC DNA]</scope>
    <source>
        <strain evidence="3 4">1011MAR4D40.2</strain>
    </source>
</reference>
<dbReference type="SUPFAM" id="SSF141571">
    <property type="entry name" value="Pentapeptide repeat-like"/>
    <property type="match status" value="2"/>
</dbReference>
<feature type="compositionally biased region" description="Basic and acidic residues" evidence="1">
    <location>
        <begin position="494"/>
        <end position="513"/>
    </location>
</feature>
<feature type="region of interest" description="Disordered" evidence="1">
    <location>
        <begin position="395"/>
        <end position="417"/>
    </location>
</feature>
<dbReference type="Pfam" id="PF00805">
    <property type="entry name" value="Pentapeptide"/>
    <property type="match status" value="5"/>
</dbReference>
<feature type="compositionally biased region" description="Low complexity" evidence="1">
    <location>
        <begin position="444"/>
        <end position="455"/>
    </location>
</feature>
<dbReference type="PANTHER" id="PTHR14136:SF17">
    <property type="entry name" value="BTB_POZ DOMAIN-CONTAINING PROTEIN KCTD9"/>
    <property type="match status" value="1"/>
</dbReference>
<evidence type="ECO:0000256" key="1">
    <source>
        <dbReference type="SAM" id="MobiDB-lite"/>
    </source>
</evidence>
<evidence type="ECO:0000313" key="3">
    <source>
        <dbReference type="EMBL" id="RIX74284.1"/>
    </source>
</evidence>
<dbReference type="Gene3D" id="2.160.20.80">
    <property type="entry name" value="E3 ubiquitin-protein ligase SopA"/>
    <property type="match status" value="2"/>
</dbReference>
<gene>
    <name evidence="3" type="ORF">D3H34_27650</name>
</gene>
<keyword evidence="4" id="KW-1185">Reference proteome</keyword>
<dbReference type="AlphaFoldDB" id="A0A9X8GSZ9"/>
<dbReference type="Proteomes" id="UP000265619">
    <property type="component" value="Unassembled WGS sequence"/>
</dbReference>
<feature type="region of interest" description="Disordered" evidence="1">
    <location>
        <begin position="476"/>
        <end position="531"/>
    </location>
</feature>
<dbReference type="InterPro" id="IPR051082">
    <property type="entry name" value="Pentapeptide-BTB/POZ_domain"/>
</dbReference>
<dbReference type="PANTHER" id="PTHR14136">
    <property type="entry name" value="BTB_POZ DOMAIN-CONTAINING PROTEIN KCTD9"/>
    <property type="match status" value="1"/>
</dbReference>
<dbReference type="OrthoDB" id="237820at2"/>
<dbReference type="InterPro" id="IPR018683">
    <property type="entry name" value="DUF2169"/>
</dbReference>
<dbReference type="Pfam" id="PF09937">
    <property type="entry name" value="DUF2169"/>
    <property type="match status" value="1"/>
</dbReference>
<dbReference type="RefSeq" id="WP_119557751.1">
    <property type="nucleotide sequence ID" value="NZ_QXMN01000053.1"/>
</dbReference>
<feature type="region of interest" description="Disordered" evidence="1">
    <location>
        <begin position="437"/>
        <end position="458"/>
    </location>
</feature>
<evidence type="ECO:0000313" key="4">
    <source>
        <dbReference type="Proteomes" id="UP000265619"/>
    </source>
</evidence>
<dbReference type="EMBL" id="QXMN01000053">
    <property type="protein sequence ID" value="RIX74284.1"/>
    <property type="molecule type" value="Genomic_DNA"/>
</dbReference>